<evidence type="ECO:0000259" key="7">
    <source>
        <dbReference type="Pfam" id="PF02753"/>
    </source>
</evidence>
<evidence type="ECO:0000256" key="2">
    <source>
        <dbReference type="ARBA" id="ARBA00007399"/>
    </source>
</evidence>
<dbReference type="RefSeq" id="WP_279995568.1">
    <property type="nucleotide sequence ID" value="NZ_JAOCDZ010000009.1"/>
</dbReference>
<comment type="similarity">
    <text evidence="2">Belongs to the periplasmic pilus chaperone family.</text>
</comment>
<dbReference type="SUPFAM" id="SSF49354">
    <property type="entry name" value="PapD-like"/>
    <property type="match status" value="1"/>
</dbReference>
<feature type="domain" description="Pili assembly chaperone C-terminal" evidence="7">
    <location>
        <begin position="180"/>
        <end position="245"/>
    </location>
</feature>
<name>A0AA42S465_9BURK</name>
<dbReference type="PANTHER" id="PTHR30251:SF2">
    <property type="entry name" value="FIMBRIAL CHAPERONE YADV-RELATED"/>
    <property type="match status" value="1"/>
</dbReference>
<dbReference type="Proteomes" id="UP001161094">
    <property type="component" value="Unassembled WGS sequence"/>
</dbReference>
<evidence type="ECO:0000313" key="9">
    <source>
        <dbReference type="Proteomes" id="UP001161094"/>
    </source>
</evidence>
<organism evidence="8 9">
    <name type="scientific">Achromobacter spanius</name>
    <dbReference type="NCBI Taxonomy" id="217203"/>
    <lineage>
        <taxon>Bacteria</taxon>
        <taxon>Pseudomonadati</taxon>
        <taxon>Pseudomonadota</taxon>
        <taxon>Betaproteobacteria</taxon>
        <taxon>Burkholderiales</taxon>
        <taxon>Alcaligenaceae</taxon>
        <taxon>Achromobacter</taxon>
    </lineage>
</organism>
<dbReference type="AlphaFoldDB" id="A0AA42S465"/>
<sequence length="253" mass="27495">MTTITGALARHAFAHVLSLALVLCAWVVPAQAALVLQGTRLVIKSDARDSIMIIRNNGATPVLAQNWIDDGKENALPADIRVPFVLTPPVMRIEPNSASNIRITYTKEPLPSDRESLFYLNVVETPPRDPASVNVLQFSFHTRIKIFFRPASIPDEAATAPDKLTWKLVHATGGKRQLEVTNPTPFHVSFARIALVSGKRSIAAENGMVAPFGTSNFALASNAAGLQAGQSTVQYEAINDFGGRRTLNMRLLD</sequence>
<accession>A0AA42S465</accession>
<dbReference type="InterPro" id="IPR016148">
    <property type="entry name" value="Pili_assmbl_chaperone_C"/>
</dbReference>
<dbReference type="GO" id="GO:0071555">
    <property type="term" value="P:cell wall organization"/>
    <property type="evidence" value="ECO:0007669"/>
    <property type="project" value="InterPro"/>
</dbReference>
<dbReference type="InterPro" id="IPR001829">
    <property type="entry name" value="Pili_assmbl_chaperone_bac"/>
</dbReference>
<keyword evidence="3" id="KW-0732">Signal</keyword>
<dbReference type="PANTHER" id="PTHR30251">
    <property type="entry name" value="PILUS ASSEMBLY CHAPERONE"/>
    <property type="match status" value="1"/>
</dbReference>
<dbReference type="Gene3D" id="2.60.40.10">
    <property type="entry name" value="Immunoglobulins"/>
    <property type="match status" value="2"/>
</dbReference>
<keyword evidence="5" id="KW-0143">Chaperone</keyword>
<evidence type="ECO:0000313" key="8">
    <source>
        <dbReference type="EMBL" id="MDH0736976.1"/>
    </source>
</evidence>
<dbReference type="InterPro" id="IPR013783">
    <property type="entry name" value="Ig-like_fold"/>
</dbReference>
<gene>
    <name evidence="8" type="ORF">N5D93_14270</name>
</gene>
<comment type="caution">
    <text evidence="8">The sequence shown here is derived from an EMBL/GenBank/DDBJ whole genome shotgun (WGS) entry which is preliminary data.</text>
</comment>
<comment type="subcellular location">
    <subcellularLocation>
        <location evidence="1">Periplasm</location>
    </subcellularLocation>
</comment>
<dbReference type="SUPFAM" id="SSF49584">
    <property type="entry name" value="Periplasmic chaperone C-domain"/>
    <property type="match status" value="1"/>
</dbReference>
<evidence type="ECO:0000256" key="4">
    <source>
        <dbReference type="ARBA" id="ARBA00022764"/>
    </source>
</evidence>
<dbReference type="InterPro" id="IPR016147">
    <property type="entry name" value="Pili_assmbl_chaperone_N"/>
</dbReference>
<dbReference type="Pfam" id="PF02753">
    <property type="entry name" value="PapD_C"/>
    <property type="match status" value="1"/>
</dbReference>
<proteinExistence type="inferred from homology"/>
<dbReference type="InterPro" id="IPR008962">
    <property type="entry name" value="PapD-like_sf"/>
</dbReference>
<feature type="domain" description="Pili assembly chaperone N-terminal" evidence="6">
    <location>
        <begin position="34"/>
        <end position="153"/>
    </location>
</feature>
<reference evidence="8" key="1">
    <citation type="submission" date="2022-09" db="EMBL/GenBank/DDBJ databases">
        <title>Intensive care unit water sources are persistently colonized with multi-drug resistant bacteria and are the site of extensive horizontal gene transfer of antibiotic resistance genes.</title>
        <authorList>
            <person name="Diorio-Toth L."/>
        </authorList>
    </citation>
    <scope>NUCLEOTIDE SEQUENCE</scope>
    <source>
        <strain evidence="8">GD03843</strain>
    </source>
</reference>
<dbReference type="InterPro" id="IPR050643">
    <property type="entry name" value="Periplasmic_pilus_chap"/>
</dbReference>
<evidence type="ECO:0000256" key="1">
    <source>
        <dbReference type="ARBA" id="ARBA00004418"/>
    </source>
</evidence>
<keyword evidence="4" id="KW-0574">Periplasm</keyword>
<evidence type="ECO:0000259" key="6">
    <source>
        <dbReference type="Pfam" id="PF00345"/>
    </source>
</evidence>
<dbReference type="GO" id="GO:0030288">
    <property type="term" value="C:outer membrane-bounded periplasmic space"/>
    <property type="evidence" value="ECO:0007669"/>
    <property type="project" value="InterPro"/>
</dbReference>
<dbReference type="InterPro" id="IPR036316">
    <property type="entry name" value="Pili_assmbl_chap_C_dom_sf"/>
</dbReference>
<evidence type="ECO:0000256" key="3">
    <source>
        <dbReference type="ARBA" id="ARBA00022729"/>
    </source>
</evidence>
<evidence type="ECO:0000256" key="5">
    <source>
        <dbReference type="ARBA" id="ARBA00023186"/>
    </source>
</evidence>
<dbReference type="EMBL" id="JAOCDZ010000009">
    <property type="protein sequence ID" value="MDH0736976.1"/>
    <property type="molecule type" value="Genomic_DNA"/>
</dbReference>
<protein>
    <submittedName>
        <fullName evidence="8">Fimbria/pilus periplasmic chaperone</fullName>
    </submittedName>
</protein>
<dbReference type="PRINTS" id="PR00969">
    <property type="entry name" value="CHAPERONPILI"/>
</dbReference>
<dbReference type="Pfam" id="PF00345">
    <property type="entry name" value="PapD_N"/>
    <property type="match status" value="1"/>
</dbReference>